<evidence type="ECO:0000256" key="1">
    <source>
        <dbReference type="ARBA" id="ARBA00022849"/>
    </source>
</evidence>
<reference evidence="4" key="1">
    <citation type="journal article" date="2015" name="Microbiology">
        <title>Genome of Methanoregula boonei 6A8 reveals adaptations to oligotrophic peatland environments.</title>
        <authorList>
            <person name="Braeuer S."/>
            <person name="Cadillo-Quiroz H."/>
            <person name="Kyrpides N."/>
            <person name="Woyke T."/>
            <person name="Goodwin L."/>
            <person name="Detter C."/>
            <person name="Podell S."/>
            <person name="Yavitt J.B."/>
            <person name="Zinder S.H."/>
        </authorList>
    </citation>
    <scope>NUCLEOTIDE SEQUENCE [LARGE SCALE GENOMIC DNA]</scope>
    <source>
        <strain evidence="4">DSM 21154 / JCM 14090 / 6A8</strain>
    </source>
</reference>
<name>A7I4S9_METB6</name>
<dbReference type="KEGG" id="mbn:Mboo_0218"/>
<dbReference type="SUPFAM" id="SSF52788">
    <property type="entry name" value="Phosphotyrosine protein phosphatases I"/>
    <property type="match status" value="1"/>
</dbReference>
<dbReference type="InterPro" id="IPR036196">
    <property type="entry name" value="Ptyr_pPase_sf"/>
</dbReference>
<feature type="domain" description="Phosphotyrosine protein phosphatase I" evidence="2">
    <location>
        <begin position="5"/>
        <end position="139"/>
    </location>
</feature>
<evidence type="ECO:0000313" key="3">
    <source>
        <dbReference type="EMBL" id="ABS54740.1"/>
    </source>
</evidence>
<dbReference type="GeneID" id="5411818"/>
<dbReference type="Pfam" id="PF01451">
    <property type="entry name" value="LMWPc"/>
    <property type="match status" value="1"/>
</dbReference>
<dbReference type="OrthoDB" id="295776at2157"/>
<dbReference type="SMART" id="SM00226">
    <property type="entry name" value="LMWPc"/>
    <property type="match status" value="1"/>
</dbReference>
<dbReference type="Proteomes" id="UP000002408">
    <property type="component" value="Chromosome"/>
</dbReference>
<dbReference type="PANTHER" id="PTHR43428">
    <property type="entry name" value="ARSENATE REDUCTASE"/>
    <property type="match status" value="1"/>
</dbReference>
<organism evidence="3 4">
    <name type="scientific">Methanoregula boonei (strain DSM 21154 / JCM 14090 / 6A8)</name>
    <dbReference type="NCBI Taxonomy" id="456442"/>
    <lineage>
        <taxon>Archaea</taxon>
        <taxon>Methanobacteriati</taxon>
        <taxon>Methanobacteriota</taxon>
        <taxon>Stenosarchaea group</taxon>
        <taxon>Methanomicrobia</taxon>
        <taxon>Methanomicrobiales</taxon>
        <taxon>Methanoregulaceae</taxon>
        <taxon>Methanoregula</taxon>
    </lineage>
</organism>
<dbReference type="PANTHER" id="PTHR43428:SF1">
    <property type="entry name" value="ARSENATE REDUCTASE"/>
    <property type="match status" value="1"/>
</dbReference>
<dbReference type="EMBL" id="CP000780">
    <property type="protein sequence ID" value="ABS54740.1"/>
    <property type="molecule type" value="Genomic_DNA"/>
</dbReference>
<evidence type="ECO:0000313" key="4">
    <source>
        <dbReference type="Proteomes" id="UP000002408"/>
    </source>
</evidence>
<dbReference type="Gene3D" id="3.40.50.2300">
    <property type="match status" value="1"/>
</dbReference>
<proteinExistence type="predicted"/>
<gene>
    <name evidence="3" type="ordered locus">Mboo_0218</name>
</gene>
<dbReference type="RefSeq" id="WP_011991228.1">
    <property type="nucleotide sequence ID" value="NC_009712.1"/>
</dbReference>
<accession>A7I4S9</accession>
<dbReference type="CDD" id="cd16345">
    <property type="entry name" value="LMWP_ArsC"/>
    <property type="match status" value="1"/>
</dbReference>
<dbReference type="STRING" id="456442.Mboo_0218"/>
<dbReference type="GO" id="GO:0046685">
    <property type="term" value="P:response to arsenic-containing substance"/>
    <property type="evidence" value="ECO:0007669"/>
    <property type="project" value="UniProtKB-KW"/>
</dbReference>
<sequence precursor="true">MAQQSRVLFICTANAARSQMAEGYLRAKYGDRFDVFSAGVHPAGQVSPRAVQAMKEIGIDISGHRPKSVDTFTGVPLDLAVTLCDNAGAVCPVIPSAKRTIHHAFPDPHLTAGTDEDILDGYRRVRDAICTWIDATFVHGLPM</sequence>
<dbReference type="AlphaFoldDB" id="A7I4S9"/>
<dbReference type="HOGENOM" id="CLU_071415_3_2_2"/>
<protein>
    <submittedName>
        <fullName evidence="3">Protein tyrosine phosphatase</fullName>
    </submittedName>
</protein>
<evidence type="ECO:0000259" key="2">
    <source>
        <dbReference type="SMART" id="SM00226"/>
    </source>
</evidence>
<dbReference type="eggNOG" id="arCOG04425">
    <property type="taxonomic scope" value="Archaea"/>
</dbReference>
<keyword evidence="1" id="KW-0059">Arsenical resistance</keyword>
<keyword evidence="4" id="KW-1185">Reference proteome</keyword>
<dbReference type="InterPro" id="IPR023485">
    <property type="entry name" value="Ptyr_pPase"/>
</dbReference>